<comment type="caution">
    <text evidence="2">The sequence shown here is derived from an EMBL/GenBank/DDBJ whole genome shotgun (WGS) entry which is preliminary data.</text>
</comment>
<sequence>MDISYLKIPSSLASENNENNLNVNHNRILHEMKRALGEAKRGHIMRARLILSDGIYNPGVSKLGPDVKKCAEIWCFFALFETATGNVSEGLRLIQEAKKNKAIPQIHVSVVEERILRIKASSSPKIPKTRPISRRVLSQRIPATPKTPRTPRKSQYSLHSPTCLAVNPTTPQKCVGFTPRRISHTPIHSS</sequence>
<protein>
    <submittedName>
        <fullName evidence="2">Uncharacterized protein</fullName>
    </submittedName>
</protein>
<name>A0ABQ5KXP9_9EUKA</name>
<evidence type="ECO:0000313" key="3">
    <source>
        <dbReference type="Proteomes" id="UP001057375"/>
    </source>
</evidence>
<feature type="non-terminal residue" evidence="2">
    <location>
        <position position="190"/>
    </location>
</feature>
<reference evidence="2" key="1">
    <citation type="submission" date="2022-03" db="EMBL/GenBank/DDBJ databases">
        <title>Draft genome sequence of Aduncisulcus paluster, a free-living microaerophilic Fornicata.</title>
        <authorList>
            <person name="Yuyama I."/>
            <person name="Kume K."/>
            <person name="Tamura T."/>
            <person name="Inagaki Y."/>
            <person name="Hashimoto T."/>
        </authorList>
    </citation>
    <scope>NUCLEOTIDE SEQUENCE</scope>
    <source>
        <strain evidence="2">NY0171</strain>
    </source>
</reference>
<dbReference type="EMBL" id="BQXS01011303">
    <property type="protein sequence ID" value="GKT36801.1"/>
    <property type="molecule type" value="Genomic_DNA"/>
</dbReference>
<keyword evidence="3" id="KW-1185">Reference proteome</keyword>
<accession>A0ABQ5KXP9</accession>
<feature type="region of interest" description="Disordered" evidence="1">
    <location>
        <begin position="122"/>
        <end position="158"/>
    </location>
</feature>
<gene>
    <name evidence="2" type="ORF">ADUPG1_009702</name>
</gene>
<proteinExistence type="predicted"/>
<organism evidence="2 3">
    <name type="scientific">Aduncisulcus paluster</name>
    <dbReference type="NCBI Taxonomy" id="2918883"/>
    <lineage>
        <taxon>Eukaryota</taxon>
        <taxon>Metamonada</taxon>
        <taxon>Carpediemonas-like organisms</taxon>
        <taxon>Aduncisulcus</taxon>
    </lineage>
</organism>
<evidence type="ECO:0000313" key="2">
    <source>
        <dbReference type="EMBL" id="GKT36801.1"/>
    </source>
</evidence>
<evidence type="ECO:0000256" key="1">
    <source>
        <dbReference type="SAM" id="MobiDB-lite"/>
    </source>
</evidence>
<dbReference type="Proteomes" id="UP001057375">
    <property type="component" value="Unassembled WGS sequence"/>
</dbReference>